<dbReference type="EMBL" id="CP017634">
    <property type="protein sequence ID" value="ATW25350.1"/>
    <property type="molecule type" value="Genomic_DNA"/>
</dbReference>
<dbReference type="GO" id="GO:0046872">
    <property type="term" value="F:metal ion binding"/>
    <property type="evidence" value="ECO:0007669"/>
    <property type="project" value="UniProtKB-KW"/>
</dbReference>
<dbReference type="InterPro" id="IPR013848">
    <property type="entry name" value="Methylthiotransferase_N"/>
</dbReference>
<feature type="domain" description="TRAM" evidence="16">
    <location>
        <begin position="385"/>
        <end position="449"/>
    </location>
</feature>
<keyword evidence="4" id="KW-0004">4Fe-4S</keyword>
<dbReference type="OrthoDB" id="9805215at2"/>
<evidence type="ECO:0000256" key="3">
    <source>
        <dbReference type="ARBA" id="ARBA00013273"/>
    </source>
</evidence>
<dbReference type="PROSITE" id="PS50926">
    <property type="entry name" value="TRAM"/>
    <property type="match status" value="1"/>
</dbReference>
<dbReference type="InterPro" id="IPR007197">
    <property type="entry name" value="rSAM"/>
</dbReference>
<evidence type="ECO:0000256" key="2">
    <source>
        <dbReference type="ARBA" id="ARBA00002399"/>
    </source>
</evidence>
<dbReference type="PROSITE" id="PS51449">
    <property type="entry name" value="MTTASE_N"/>
    <property type="match status" value="1"/>
</dbReference>
<evidence type="ECO:0000256" key="15">
    <source>
        <dbReference type="ARBA" id="ARBA00069898"/>
    </source>
</evidence>
<dbReference type="InterPro" id="IPR002792">
    <property type="entry name" value="TRAM_dom"/>
</dbReference>
<dbReference type="InterPro" id="IPR023404">
    <property type="entry name" value="rSAM_horseshoe"/>
</dbReference>
<dbReference type="Proteomes" id="UP000323521">
    <property type="component" value="Chromosome"/>
</dbReference>
<dbReference type="GO" id="GO:0051539">
    <property type="term" value="F:4 iron, 4 sulfur cluster binding"/>
    <property type="evidence" value="ECO:0007669"/>
    <property type="project" value="UniProtKB-KW"/>
</dbReference>
<accession>A0A3G1KSE2</accession>
<dbReference type="PANTHER" id="PTHR11918:SF45">
    <property type="entry name" value="THREONYLCARBAMOYLADENOSINE TRNA METHYLTHIOTRANSFERASE"/>
    <property type="match status" value="1"/>
</dbReference>
<dbReference type="NCBIfam" id="TIGR00089">
    <property type="entry name" value="MiaB/RimO family radical SAM methylthiotransferase"/>
    <property type="match status" value="1"/>
</dbReference>
<dbReference type="SFLD" id="SFLDG01082">
    <property type="entry name" value="B12-binding_domain_containing"/>
    <property type="match status" value="1"/>
</dbReference>
<comment type="similarity">
    <text evidence="14">Belongs to the methylthiotransferase family. MtaB subfamily.</text>
</comment>
<comment type="function">
    <text evidence="2">Catalyzes the methylthiolation of N6-threonylcarbamoyladenosine (t(6)A), leading to the formation of 2-methylthio-N6-threonylcarbamoyladenosine (ms(2)t(6)A) at position 37 in tRNAs that read codons beginning with adenine.</text>
</comment>
<keyword evidence="9" id="KW-0479">Metal-binding</keyword>
<dbReference type="InterPro" id="IPR034557">
    <property type="entry name" value="ThrcA_tRNA_MEthiotransferase"/>
</dbReference>
<evidence type="ECO:0000256" key="11">
    <source>
        <dbReference type="ARBA" id="ARBA00023014"/>
    </source>
</evidence>
<protein>
    <recommendedName>
        <fullName evidence="15">Threonylcarbamoyladenosine tRNA methylthiotransferase MtaB</fullName>
        <ecNumber evidence="3">2.8.4.5</ecNumber>
    </recommendedName>
    <alternativeName>
        <fullName evidence="12">tRNA-t(6)A37 methylthiotransferase</fullName>
    </alternativeName>
</protein>
<dbReference type="Gene3D" id="3.80.30.20">
    <property type="entry name" value="tm_1862 like domain"/>
    <property type="match status" value="1"/>
</dbReference>
<keyword evidence="11" id="KW-0411">Iron-sulfur</keyword>
<dbReference type="PROSITE" id="PS51918">
    <property type="entry name" value="RADICAL_SAM"/>
    <property type="match status" value="1"/>
</dbReference>
<evidence type="ECO:0000256" key="7">
    <source>
        <dbReference type="ARBA" id="ARBA00022691"/>
    </source>
</evidence>
<keyword evidence="20" id="KW-1185">Reference proteome</keyword>
<dbReference type="FunFam" id="3.40.50.12160:FF:000004">
    <property type="entry name" value="Threonylcarbamoyladenosine tRNA methylthiotransferase MtaB"/>
    <property type="match status" value="1"/>
</dbReference>
<evidence type="ECO:0000259" key="16">
    <source>
        <dbReference type="PROSITE" id="PS50926"/>
    </source>
</evidence>
<gene>
    <name evidence="19" type="ORF">DCMF_11740</name>
</gene>
<proteinExistence type="inferred from homology"/>
<dbReference type="InterPro" id="IPR006638">
    <property type="entry name" value="Elp3/MiaA/NifB-like_rSAM"/>
</dbReference>
<dbReference type="FunFam" id="3.80.30.20:FF:000001">
    <property type="entry name" value="tRNA-2-methylthio-N(6)-dimethylallyladenosine synthase 2"/>
    <property type="match status" value="1"/>
</dbReference>
<dbReference type="CDD" id="cd01335">
    <property type="entry name" value="Radical_SAM"/>
    <property type="match status" value="1"/>
</dbReference>
<keyword evidence="8" id="KW-0819">tRNA processing</keyword>
<feature type="domain" description="Radical SAM core" evidence="18">
    <location>
        <begin position="152"/>
        <end position="382"/>
    </location>
</feature>
<name>A0A3G1KSE2_FORW1</name>
<comment type="catalytic activity">
    <reaction evidence="13">
        <text>N(6)-L-threonylcarbamoyladenosine(37) in tRNA + (sulfur carrier)-SH + AH2 + 2 S-adenosyl-L-methionine = 2-methylsulfanyl-N(6)-L-threonylcarbamoyladenosine(37) in tRNA + (sulfur carrier)-H + 5'-deoxyadenosine + L-methionine + A + S-adenosyl-L-homocysteine + 2 H(+)</text>
        <dbReference type="Rhea" id="RHEA:37075"/>
        <dbReference type="Rhea" id="RHEA-COMP:10163"/>
        <dbReference type="Rhea" id="RHEA-COMP:11092"/>
        <dbReference type="Rhea" id="RHEA-COMP:14737"/>
        <dbReference type="Rhea" id="RHEA-COMP:14739"/>
        <dbReference type="ChEBI" id="CHEBI:13193"/>
        <dbReference type="ChEBI" id="CHEBI:15378"/>
        <dbReference type="ChEBI" id="CHEBI:17319"/>
        <dbReference type="ChEBI" id="CHEBI:17499"/>
        <dbReference type="ChEBI" id="CHEBI:29917"/>
        <dbReference type="ChEBI" id="CHEBI:57844"/>
        <dbReference type="ChEBI" id="CHEBI:57856"/>
        <dbReference type="ChEBI" id="CHEBI:59789"/>
        <dbReference type="ChEBI" id="CHEBI:64428"/>
        <dbReference type="ChEBI" id="CHEBI:74418"/>
        <dbReference type="ChEBI" id="CHEBI:74420"/>
        <dbReference type="EC" id="2.8.4.5"/>
    </reaction>
</comment>
<evidence type="ECO:0000256" key="10">
    <source>
        <dbReference type="ARBA" id="ARBA00023004"/>
    </source>
</evidence>
<dbReference type="InterPro" id="IPR020612">
    <property type="entry name" value="Methylthiotransferase_CS"/>
</dbReference>
<keyword evidence="7" id="KW-0949">S-adenosyl-L-methionine</keyword>
<dbReference type="InterPro" id="IPR006467">
    <property type="entry name" value="MiaB-like_bact"/>
</dbReference>
<evidence type="ECO:0000313" key="19">
    <source>
        <dbReference type="EMBL" id="ATW25350.1"/>
    </source>
</evidence>
<dbReference type="SFLD" id="SFLDS00029">
    <property type="entry name" value="Radical_SAM"/>
    <property type="match status" value="1"/>
</dbReference>
<dbReference type="Pfam" id="PF00919">
    <property type="entry name" value="UPF0004"/>
    <property type="match status" value="1"/>
</dbReference>
<keyword evidence="10" id="KW-0408">Iron</keyword>
<dbReference type="SMART" id="SM00729">
    <property type="entry name" value="Elp3"/>
    <property type="match status" value="1"/>
</dbReference>
<dbReference type="SFLD" id="SFLDG01061">
    <property type="entry name" value="methylthiotransferase"/>
    <property type="match status" value="1"/>
</dbReference>
<dbReference type="SUPFAM" id="SSF102114">
    <property type="entry name" value="Radical SAM enzymes"/>
    <property type="match status" value="1"/>
</dbReference>
<evidence type="ECO:0000256" key="9">
    <source>
        <dbReference type="ARBA" id="ARBA00022723"/>
    </source>
</evidence>
<dbReference type="AlphaFoldDB" id="A0A3G1KSE2"/>
<evidence type="ECO:0000256" key="8">
    <source>
        <dbReference type="ARBA" id="ARBA00022694"/>
    </source>
</evidence>
<keyword evidence="6 19" id="KW-0808">Transferase</keyword>
<evidence type="ECO:0000256" key="4">
    <source>
        <dbReference type="ARBA" id="ARBA00022485"/>
    </source>
</evidence>
<evidence type="ECO:0000313" key="20">
    <source>
        <dbReference type="Proteomes" id="UP000323521"/>
    </source>
</evidence>
<evidence type="ECO:0000256" key="5">
    <source>
        <dbReference type="ARBA" id="ARBA00022490"/>
    </source>
</evidence>
<evidence type="ECO:0000256" key="1">
    <source>
        <dbReference type="ARBA" id="ARBA00001966"/>
    </source>
</evidence>
<dbReference type="InterPro" id="IPR038135">
    <property type="entry name" value="Methylthiotransferase_N_sf"/>
</dbReference>
<evidence type="ECO:0000256" key="14">
    <source>
        <dbReference type="ARBA" id="ARBA00061574"/>
    </source>
</evidence>
<dbReference type="KEGG" id="fwa:DCMF_11740"/>
<dbReference type="InterPro" id="IPR058240">
    <property type="entry name" value="rSAM_sf"/>
</dbReference>
<evidence type="ECO:0000256" key="12">
    <source>
        <dbReference type="ARBA" id="ARBA00031213"/>
    </source>
</evidence>
<sequence>MSWGIWEEKALVKPKAAIYTLGCKVNQNESDAIISTLAHAGYEEVSFEDKADVYIINTCTVTHLADRKSRQMIRRAVKTNPRAVVAVTGCYAQTAPGEVLGISGVNLVIGTRDRHRLAELIEEAKEGRAPINAVRDIMDAQAFEEISQEEVLPHKSRAYLKIQEGCNQYCSYCIIPYARGPMRSRPVDRVIRRAEELVAGGYQEIILTGIHTGAYGVDLAGNVDLAFLVERLIRIEGLKRLRISSIDPHEIGERLLNVIAGSPVLCRHLHIPLQSGDDAVLQRMNRVYDTAQYAELIGGIRQRVPGIALTTDIMVGFPGETEEEFLHSYQFIERIDFSGLHVFKYSPRQGTPAATFPHQVAPEIKESWSNKLITLGRRLLKNYAEKHIGSVLDVLVEQHTRISGQAYWEGHTDNYLHVAFPSAQDVKGQLIDVRLETYRDGFIFGHPEQGAARGL</sequence>
<evidence type="ECO:0000256" key="6">
    <source>
        <dbReference type="ARBA" id="ARBA00022679"/>
    </source>
</evidence>
<dbReference type="SFLD" id="SFLDF00295">
    <property type="entry name" value="threonylcarbamoyladenosine_tRN"/>
    <property type="match status" value="1"/>
</dbReference>
<evidence type="ECO:0000256" key="13">
    <source>
        <dbReference type="ARBA" id="ARBA00051661"/>
    </source>
</evidence>
<keyword evidence="5" id="KW-0963">Cytoplasm</keyword>
<comment type="cofactor">
    <cofactor evidence="1">
        <name>[4Fe-4S] cluster</name>
        <dbReference type="ChEBI" id="CHEBI:49883"/>
    </cofactor>
</comment>
<dbReference type="NCBIfam" id="TIGR01579">
    <property type="entry name" value="MiaB-like-C"/>
    <property type="match status" value="1"/>
</dbReference>
<dbReference type="InterPro" id="IPR005839">
    <property type="entry name" value="Methylthiotransferase"/>
</dbReference>
<organism evidence="19 20">
    <name type="scientific">Formimonas warabiya</name>
    <dbReference type="NCBI Taxonomy" id="1761012"/>
    <lineage>
        <taxon>Bacteria</taxon>
        <taxon>Bacillati</taxon>
        <taxon>Bacillota</taxon>
        <taxon>Clostridia</taxon>
        <taxon>Eubacteriales</taxon>
        <taxon>Peptococcaceae</taxon>
        <taxon>Candidatus Formimonas</taxon>
    </lineage>
</organism>
<evidence type="ECO:0000259" key="17">
    <source>
        <dbReference type="PROSITE" id="PS51449"/>
    </source>
</evidence>
<dbReference type="PROSITE" id="PS01278">
    <property type="entry name" value="MTTASE_RADICAL"/>
    <property type="match status" value="1"/>
</dbReference>
<feature type="domain" description="MTTase N-terminal" evidence="17">
    <location>
        <begin position="14"/>
        <end position="126"/>
    </location>
</feature>
<evidence type="ECO:0000259" key="18">
    <source>
        <dbReference type="PROSITE" id="PS51918"/>
    </source>
</evidence>
<dbReference type="PANTHER" id="PTHR11918">
    <property type="entry name" value="RADICAL SAM PROTEINS"/>
    <property type="match status" value="1"/>
</dbReference>
<reference evidence="19 20" key="1">
    <citation type="submission" date="2016-10" db="EMBL/GenBank/DDBJ databases">
        <title>Complete Genome Sequence of Peptococcaceae strain DCMF.</title>
        <authorList>
            <person name="Edwards R.J."/>
            <person name="Holland S.I."/>
            <person name="Deshpande N.P."/>
            <person name="Wong Y.K."/>
            <person name="Ertan H."/>
            <person name="Manefield M."/>
            <person name="Russell T.L."/>
            <person name="Lee M.J."/>
        </authorList>
    </citation>
    <scope>NUCLEOTIDE SEQUENCE [LARGE SCALE GENOMIC DNA]</scope>
    <source>
        <strain evidence="19 20">DCMF</strain>
    </source>
</reference>
<dbReference type="Pfam" id="PF04055">
    <property type="entry name" value="Radical_SAM"/>
    <property type="match status" value="1"/>
</dbReference>
<dbReference type="EC" id="2.8.4.5" evidence="3"/>
<dbReference type="GO" id="GO:0035598">
    <property type="term" value="F:tRNA (N(6)-L-threonylcarbamoyladenosine(37)-C(2))-methylthiotransferase activity"/>
    <property type="evidence" value="ECO:0007669"/>
    <property type="project" value="UniProtKB-EC"/>
</dbReference>
<dbReference type="Gene3D" id="3.40.50.12160">
    <property type="entry name" value="Methylthiotransferase, N-terminal domain"/>
    <property type="match status" value="1"/>
</dbReference>